<accession>A0A445KH70</accession>
<keyword evidence="3" id="KW-1185">Reference proteome</keyword>
<reference evidence="2 3" key="1">
    <citation type="submission" date="2018-09" db="EMBL/GenBank/DDBJ databases">
        <title>A high-quality reference genome of wild soybean provides a powerful tool to mine soybean genomes.</title>
        <authorList>
            <person name="Xie M."/>
            <person name="Chung C.Y.L."/>
            <person name="Li M.-W."/>
            <person name="Wong F.-L."/>
            <person name="Chan T.-F."/>
            <person name="Lam H.-M."/>
        </authorList>
    </citation>
    <scope>NUCLEOTIDE SEQUENCE [LARGE SCALE GENOMIC DNA]</scope>
    <source>
        <strain evidence="3">cv. W05</strain>
        <tissue evidence="2">Hypocotyl of etiolated seedlings</tissue>
    </source>
</reference>
<dbReference type="InterPro" id="IPR026960">
    <property type="entry name" value="RVT-Znf"/>
</dbReference>
<evidence type="ECO:0000259" key="1">
    <source>
        <dbReference type="PROSITE" id="PS50878"/>
    </source>
</evidence>
<dbReference type="InterPro" id="IPR043502">
    <property type="entry name" value="DNA/RNA_pol_sf"/>
</dbReference>
<proteinExistence type="predicted"/>
<dbReference type="InterPro" id="IPR000477">
    <property type="entry name" value="RT_dom"/>
</dbReference>
<dbReference type="Pfam" id="PF00078">
    <property type="entry name" value="RVT_1"/>
    <property type="match status" value="1"/>
</dbReference>
<dbReference type="CDD" id="cd01650">
    <property type="entry name" value="RT_nLTR_like"/>
    <property type="match status" value="1"/>
</dbReference>
<comment type="caution">
    <text evidence="2">The sequence shown here is derived from an EMBL/GenBank/DDBJ whole genome shotgun (WGS) entry which is preliminary data.</text>
</comment>
<dbReference type="Proteomes" id="UP000289340">
    <property type="component" value="Chromosome 6"/>
</dbReference>
<evidence type="ECO:0000313" key="3">
    <source>
        <dbReference type="Proteomes" id="UP000289340"/>
    </source>
</evidence>
<organism evidence="2 3">
    <name type="scientific">Glycine soja</name>
    <name type="common">Wild soybean</name>
    <dbReference type="NCBI Taxonomy" id="3848"/>
    <lineage>
        <taxon>Eukaryota</taxon>
        <taxon>Viridiplantae</taxon>
        <taxon>Streptophyta</taxon>
        <taxon>Embryophyta</taxon>
        <taxon>Tracheophyta</taxon>
        <taxon>Spermatophyta</taxon>
        <taxon>Magnoliopsida</taxon>
        <taxon>eudicotyledons</taxon>
        <taxon>Gunneridae</taxon>
        <taxon>Pentapetalae</taxon>
        <taxon>rosids</taxon>
        <taxon>fabids</taxon>
        <taxon>Fabales</taxon>
        <taxon>Fabaceae</taxon>
        <taxon>Papilionoideae</taxon>
        <taxon>50 kb inversion clade</taxon>
        <taxon>NPAAA clade</taxon>
        <taxon>indigoferoid/millettioid clade</taxon>
        <taxon>Phaseoleae</taxon>
        <taxon>Glycine</taxon>
        <taxon>Glycine subgen. Soja</taxon>
    </lineage>
</organism>
<dbReference type="PROSITE" id="PS50878">
    <property type="entry name" value="RT_POL"/>
    <property type="match status" value="1"/>
</dbReference>
<gene>
    <name evidence="2" type="ORF">D0Y65_016444</name>
</gene>
<dbReference type="EMBL" id="QZWG01000006">
    <property type="protein sequence ID" value="RZC10175.1"/>
    <property type="molecule type" value="Genomic_DNA"/>
</dbReference>
<dbReference type="SUPFAM" id="SSF56672">
    <property type="entry name" value="DNA/RNA polymerases"/>
    <property type="match status" value="1"/>
</dbReference>
<dbReference type="Pfam" id="PF13966">
    <property type="entry name" value="zf-RVT"/>
    <property type="match status" value="1"/>
</dbReference>
<dbReference type="PANTHER" id="PTHR46890">
    <property type="entry name" value="NON-LTR RETROLELEMENT REVERSE TRANSCRIPTASE-LIKE PROTEIN-RELATED"/>
    <property type="match status" value="1"/>
</dbReference>
<evidence type="ECO:0000313" key="2">
    <source>
        <dbReference type="EMBL" id="RZC10175.1"/>
    </source>
</evidence>
<name>A0A445KH70_GLYSO</name>
<dbReference type="InterPro" id="IPR052343">
    <property type="entry name" value="Retrotransposon-Effector_Assoc"/>
</dbReference>
<feature type="domain" description="Reverse transcriptase" evidence="1">
    <location>
        <begin position="179"/>
        <end position="457"/>
    </location>
</feature>
<sequence length="1007" mass="115838">MIQEKLNKLEQDTVDRQLSQQKMMSRKQLQEDLWVAAQSHESLLRQKARSRWIKEGDCNSRYFHLMINANRRNNCLKGLMVDGEWTEEPTKVKEAARLFFEQHFKENEIQRPTLDGVYFKTIDNQQNDTLVRRFQEEEIKRAVWNCGSDKSLGPDGLTFKFIKQLWDIIKPDVMRFLDEFYVNGIFPKGSNASFLALIPKISDPQMLIDYRPIALIGCIYKIVAKILANRLKKVVSFIIHERQSAFIEGRHMLHSVMIANEVVDEAKRCQKPCLVFKVDYEKAYDSVSWGFLIYMLKKMGFCDKWIQWVKGCIKSASVSVLVNGSPLAQFIPQKGLRQGNPLSPLLFSIVAEALSGIMSQAIAKGLYRGFLCGKNKVEIILLQYADDTIFFREATMENVRAIKAMMRAFELVSDLKINFAKSGLGAVGVLEEWRISAAGYLNCSLLSFPFTYLGVSIGANPRAYQMWDPIITKCERKVPKKVKDKLVRIQRSFLWGGDQQQTKIAWVKWDTVCLPKEAGGLGVKDINSFNLSLLGKWKWSLFHSKGELWTRVLESKYEGWRGLNEVTRGKGESVWWRDLKTMFNHSQYGDKMNTMAAWRVGCGDKFKFWEDRWLGGEDTLVSKYPRLYCISTQQNQYIQHMGTFKEAGWEWDFRWRRPLFDNEIDMAVSFLADVARSTIQAHKGDQWEWKADPSGQYTAKSAYYALWEELKLPPKFAVFAWRLIRDRLPTRVNLQRRHIQVEDSTCPFCSREEESAGHLFFQCGKIIPVWWESLSWVGWLTGMLYLLDEQPDASTSDISEVFCQLPLPFIGEEFKIDFTWKDMDSKMEQPPPYVHIRCNIYLVKKKGSDMDDGAGCSGCSSTSTCSDDFVCRAKLDQVVSKGYNKELMLRPSFPTLSYESEKLDVNTISEVIAIVNNMEDWGLGRLIDLLPPPMGEELSYDALGKDLRPSLDWCPEKGWTMPVPMPMGGECKQPCAPIMKVDIKEGNLVLGKQVGLRAWGLGLRAWV</sequence>
<protein>
    <submittedName>
        <fullName evidence="2">Transposon TX1 149 kDa protein</fullName>
    </submittedName>
</protein>
<dbReference type="PANTHER" id="PTHR46890:SF50">
    <property type="entry name" value="RNA-DIRECTED DNA POLYMERASE, EUKARYOTA, REVERSE TRANSCRIPTASE ZINC-BINDING DOMAIN PROTEIN-RELATED"/>
    <property type="match status" value="1"/>
</dbReference>
<dbReference type="AlphaFoldDB" id="A0A445KH70"/>